<gene>
    <name evidence="3" type="ORF">S01H1_04482</name>
</gene>
<reference evidence="3" key="1">
    <citation type="journal article" date="2014" name="Front. Microbiol.">
        <title>High frequency of phylogenetically diverse reductive dehalogenase-homologous genes in deep subseafloor sedimentary metagenomes.</title>
        <authorList>
            <person name="Kawai M."/>
            <person name="Futagami T."/>
            <person name="Toyoda A."/>
            <person name="Takaki Y."/>
            <person name="Nishi S."/>
            <person name="Hori S."/>
            <person name="Arai W."/>
            <person name="Tsubouchi T."/>
            <person name="Morono Y."/>
            <person name="Uchiyama I."/>
            <person name="Ito T."/>
            <person name="Fujiyama A."/>
            <person name="Inagaki F."/>
            <person name="Takami H."/>
        </authorList>
    </citation>
    <scope>NUCLEOTIDE SEQUENCE</scope>
    <source>
        <strain evidence="3">Expedition CK06-06</strain>
    </source>
</reference>
<dbReference type="Pfam" id="PF13592">
    <property type="entry name" value="HTH_33"/>
    <property type="match status" value="1"/>
</dbReference>
<dbReference type="EMBL" id="BARS01002364">
    <property type="protein sequence ID" value="GAF84585.1"/>
    <property type="molecule type" value="Genomic_DNA"/>
</dbReference>
<proteinExistence type="predicted"/>
<comment type="caution">
    <text evidence="3">The sequence shown here is derived from an EMBL/GenBank/DDBJ whole genome shotgun (WGS) entry which is preliminary data.</text>
</comment>
<dbReference type="PANTHER" id="PTHR46564">
    <property type="entry name" value="TRANSPOSASE"/>
    <property type="match status" value="1"/>
</dbReference>
<dbReference type="InterPro" id="IPR038717">
    <property type="entry name" value="Tc1-like_DDE_dom"/>
</dbReference>
<feature type="domain" description="Winged helix-turn helix" evidence="2">
    <location>
        <begin position="97"/>
        <end position="154"/>
    </location>
</feature>
<evidence type="ECO:0000313" key="3">
    <source>
        <dbReference type="EMBL" id="GAF84585.1"/>
    </source>
</evidence>
<protein>
    <recommendedName>
        <fullName evidence="4">Tc1-like transposase DDE domain-containing protein</fullName>
    </recommendedName>
</protein>
<evidence type="ECO:0000259" key="2">
    <source>
        <dbReference type="Pfam" id="PF13592"/>
    </source>
</evidence>
<feature type="domain" description="Tc1-like transposase DDE" evidence="1">
    <location>
        <begin position="170"/>
        <end position="310"/>
    </location>
</feature>
<evidence type="ECO:0000259" key="1">
    <source>
        <dbReference type="Pfam" id="PF13358"/>
    </source>
</evidence>
<dbReference type="NCBIfam" id="NF033545">
    <property type="entry name" value="transpos_IS630"/>
    <property type="match status" value="1"/>
</dbReference>
<name>X0U7W5_9ZZZZ</name>
<accession>X0U7W5</accession>
<dbReference type="InterPro" id="IPR025959">
    <property type="entry name" value="Winged_HTH_dom"/>
</dbReference>
<dbReference type="GO" id="GO:0003676">
    <property type="term" value="F:nucleic acid binding"/>
    <property type="evidence" value="ECO:0007669"/>
    <property type="project" value="InterPro"/>
</dbReference>
<dbReference type="InterPro" id="IPR047655">
    <property type="entry name" value="Transpos_IS630-like"/>
</dbReference>
<dbReference type="Pfam" id="PF13384">
    <property type="entry name" value="HTH_23"/>
    <property type="match status" value="1"/>
</dbReference>
<dbReference type="Pfam" id="PF13358">
    <property type="entry name" value="DDE_3"/>
    <property type="match status" value="1"/>
</dbReference>
<evidence type="ECO:0008006" key="4">
    <source>
        <dbReference type="Google" id="ProtNLM"/>
    </source>
</evidence>
<sequence length="343" mass="40288">MSSTDARCLSPDAQETLRLRVIEAVRNGMKPAVAARTFGVSRSSVWNWRKRVALGNIRSLKSRPRGRPRRSRLPGHQAATVVRTITDRCPDQLELPFALWTRAAVKQLLVRRFDVHVSERTVGRYLAHWGLTPQKPLRPAYERDPQAVQRWLEQEYPAIRRRAKRENAEIHWGDELGLRSDHQAGRSYGRRGRTPVIPGTGQRFRCNLLSTITNRGDLCFMLFKERFNGPMFLRFLRRLLRQRERKVFLIMDRHPVHRAAAVKRWLERHPDRLRLFFLPGYSPDLNPDEYLNQDVKTNALGRQRPPDQPTMMRNVRSYLWSTQRQPEIVQSYFHHESVTYAAM</sequence>
<dbReference type="PANTHER" id="PTHR46564:SF1">
    <property type="entry name" value="TRANSPOSASE"/>
    <property type="match status" value="1"/>
</dbReference>
<dbReference type="SUPFAM" id="SSF46689">
    <property type="entry name" value="Homeodomain-like"/>
    <property type="match status" value="1"/>
</dbReference>
<dbReference type="InterPro" id="IPR036397">
    <property type="entry name" value="RNaseH_sf"/>
</dbReference>
<organism evidence="3">
    <name type="scientific">marine sediment metagenome</name>
    <dbReference type="NCBI Taxonomy" id="412755"/>
    <lineage>
        <taxon>unclassified sequences</taxon>
        <taxon>metagenomes</taxon>
        <taxon>ecological metagenomes</taxon>
    </lineage>
</organism>
<dbReference type="InterPro" id="IPR009057">
    <property type="entry name" value="Homeodomain-like_sf"/>
</dbReference>
<dbReference type="AlphaFoldDB" id="X0U7W5"/>
<dbReference type="Gene3D" id="3.30.420.10">
    <property type="entry name" value="Ribonuclease H-like superfamily/Ribonuclease H"/>
    <property type="match status" value="1"/>
</dbReference>